<accession>A0A2N7FB94</accession>
<reference evidence="5" key="1">
    <citation type="submission" date="2016-07" db="EMBL/GenBank/DDBJ databases">
        <title>Nontailed viruses are major unrecognized killers of bacteria in the ocean.</title>
        <authorList>
            <person name="Kauffman K."/>
            <person name="Hussain F."/>
            <person name="Yang J."/>
            <person name="Arevalo P."/>
            <person name="Brown J."/>
            <person name="Cutler M."/>
            <person name="Kelly L."/>
            <person name="Polz M.F."/>
        </authorList>
    </citation>
    <scope>NUCLEOTIDE SEQUENCE [LARGE SCALE GENOMIC DNA]</scope>
    <source>
        <strain evidence="5">10N.261.55.E11</strain>
    </source>
</reference>
<dbReference type="InterPro" id="IPR012159">
    <property type="entry name" value="YejM-like"/>
</dbReference>
<dbReference type="InterPro" id="IPR017850">
    <property type="entry name" value="Alkaline_phosphatase_core_sf"/>
</dbReference>
<dbReference type="CDD" id="cd16148">
    <property type="entry name" value="sulfatase_like"/>
    <property type="match status" value="1"/>
</dbReference>
<name>A0A2N7FB94_VIBSP</name>
<evidence type="ECO:0000259" key="2">
    <source>
        <dbReference type="Pfam" id="PF00884"/>
    </source>
</evidence>
<dbReference type="PANTHER" id="PTHR43751">
    <property type="entry name" value="SULFATASE"/>
    <property type="match status" value="1"/>
</dbReference>
<dbReference type="Pfam" id="PF00884">
    <property type="entry name" value="Sulfatase"/>
    <property type="match status" value="1"/>
</dbReference>
<keyword evidence="1" id="KW-1133">Transmembrane helix</keyword>
<gene>
    <name evidence="4" type="ORF">BCU17_19745</name>
</gene>
<feature type="transmembrane region" description="Helical" evidence="1">
    <location>
        <begin position="76"/>
        <end position="99"/>
    </location>
</feature>
<dbReference type="Proteomes" id="UP000235330">
    <property type="component" value="Unassembled WGS sequence"/>
</dbReference>
<protein>
    <submittedName>
        <fullName evidence="4">Choline-sulfatase</fullName>
    </submittedName>
</protein>
<dbReference type="InterPro" id="IPR052701">
    <property type="entry name" value="GAG_Ulvan_Degrading_Sulfatases"/>
</dbReference>
<feature type="transmembrane region" description="Helical" evidence="1">
    <location>
        <begin position="12"/>
        <end position="33"/>
    </location>
</feature>
<evidence type="ECO:0000313" key="5">
    <source>
        <dbReference type="Proteomes" id="UP000235330"/>
    </source>
</evidence>
<sequence>MNKLSFRSIGWFILINAMLAILISIRCFEFFPIEAFTPLSIIYAVSSVVGQIFLLTCLFGILLLPSKWLSQNKATWYNAILASLLLVLLFIDTIVFAQYRFHINAVVVGLILAGDIVDFPLVTWAMATIGFLSVLLIELKLMKWIVNRGSVLPKKLGRKITAIAVVTFLVANFIHTWAAANAFQPVSMVNRYIPLYYPLTANSLMKKLGWIDLDAVEQGKSLTKSQKGDLNYPLQPITTEQPQELKDIVLIVVDSWRYDTFSEEVTPITWSLSQQGAVFNNHMSTGNATRAGIFGTFYGMPSTYWHAFLANQRSPLLMDRLQELNYQLGIFTAAQLIKPEFNRTVFRNVPNLRIRSEGATPSAKDRDLTNDWKAWFEKTDSSKPQFSFLFFDAPHGYDFPSGYDAGFSPMLKELNYLTLNNDTNPEPMFNRYKNSVHYVDSLIGEVVKTLEKSGRIDDTLLIITSDHGQELNDNKLNFWGHNSNFTDVQVKVPFIVIDPKFNQLSSDKLNESFTSHEDIAPTLLKNYLGVNNPTSDFSTGYDLLSKTPEREWVIASKFSGYAIITEETILEVGKGGYEMLNKANRPVNQPLNGKHTVEALEQISRFLK</sequence>
<keyword evidence="1" id="KW-0472">Membrane</keyword>
<dbReference type="Gene3D" id="3.40.720.10">
    <property type="entry name" value="Alkaline Phosphatase, subunit A"/>
    <property type="match status" value="1"/>
</dbReference>
<feature type="transmembrane region" description="Helical" evidence="1">
    <location>
        <begin position="119"/>
        <end position="139"/>
    </location>
</feature>
<dbReference type="InterPro" id="IPR000917">
    <property type="entry name" value="Sulfatase_N"/>
</dbReference>
<proteinExistence type="predicted"/>
<dbReference type="SUPFAM" id="SSF53649">
    <property type="entry name" value="Alkaline phosphatase-like"/>
    <property type="match status" value="1"/>
</dbReference>
<organism evidence="4 5">
    <name type="scientific">Vibrio splendidus</name>
    <dbReference type="NCBI Taxonomy" id="29497"/>
    <lineage>
        <taxon>Bacteria</taxon>
        <taxon>Pseudomonadati</taxon>
        <taxon>Pseudomonadota</taxon>
        <taxon>Gammaproteobacteria</taxon>
        <taxon>Vibrionales</taxon>
        <taxon>Vibrionaceae</taxon>
        <taxon>Vibrio</taxon>
    </lineage>
</organism>
<feature type="domain" description="Sulfatase N-terminal" evidence="2">
    <location>
        <begin position="247"/>
        <end position="525"/>
    </location>
</feature>
<feature type="transmembrane region" description="Helical" evidence="1">
    <location>
        <begin position="39"/>
        <end position="64"/>
    </location>
</feature>
<feature type="domain" description="Inner membrane protein YejM N-terminal" evidence="3">
    <location>
        <begin position="9"/>
        <end position="238"/>
    </location>
</feature>
<feature type="transmembrane region" description="Helical" evidence="1">
    <location>
        <begin position="160"/>
        <end position="180"/>
    </location>
</feature>
<dbReference type="AlphaFoldDB" id="A0A2N7FB94"/>
<evidence type="ECO:0000313" key="4">
    <source>
        <dbReference type="EMBL" id="PMJ65718.1"/>
    </source>
</evidence>
<keyword evidence="1" id="KW-0812">Transmembrane</keyword>
<evidence type="ECO:0000259" key="3">
    <source>
        <dbReference type="Pfam" id="PF11893"/>
    </source>
</evidence>
<dbReference type="PANTHER" id="PTHR43751:SF3">
    <property type="entry name" value="SULFATASE N-TERMINAL DOMAIN-CONTAINING PROTEIN"/>
    <property type="match status" value="1"/>
</dbReference>
<comment type="caution">
    <text evidence="4">The sequence shown here is derived from an EMBL/GenBank/DDBJ whole genome shotgun (WGS) entry which is preliminary data.</text>
</comment>
<dbReference type="InterPro" id="IPR024588">
    <property type="entry name" value="YejM_N"/>
</dbReference>
<evidence type="ECO:0000256" key="1">
    <source>
        <dbReference type="SAM" id="Phobius"/>
    </source>
</evidence>
<dbReference type="EMBL" id="MCWU01000025">
    <property type="protein sequence ID" value="PMJ65718.1"/>
    <property type="molecule type" value="Genomic_DNA"/>
</dbReference>
<dbReference type="Pfam" id="PF11893">
    <property type="entry name" value="DUF3413"/>
    <property type="match status" value="1"/>
</dbReference>
<dbReference type="RefSeq" id="WP_102516514.1">
    <property type="nucleotide sequence ID" value="NZ_CAWNSM010000025.1"/>
</dbReference>
<dbReference type="PIRSF" id="PIRSF004950">
    <property type="entry name" value="Mmb_sulf_HI0842"/>
    <property type="match status" value="1"/>
</dbReference>